<name>Q0BT88_GRABC</name>
<keyword evidence="2" id="KW-1185">Reference proteome</keyword>
<dbReference type="AlphaFoldDB" id="Q0BT88"/>
<dbReference type="eggNOG" id="COG4190">
    <property type="taxonomic scope" value="Bacteria"/>
</dbReference>
<evidence type="ECO:0000313" key="1">
    <source>
        <dbReference type="EMBL" id="ABI61964.1"/>
    </source>
</evidence>
<accession>Q0BT88</accession>
<organism evidence="1 2">
    <name type="scientific">Granulibacter bethesdensis (strain ATCC BAA-1260 / CGDNIH1)</name>
    <dbReference type="NCBI Taxonomy" id="391165"/>
    <lineage>
        <taxon>Bacteria</taxon>
        <taxon>Pseudomonadati</taxon>
        <taxon>Pseudomonadota</taxon>
        <taxon>Alphaproteobacteria</taxon>
        <taxon>Acetobacterales</taxon>
        <taxon>Acetobacteraceae</taxon>
        <taxon>Granulibacter</taxon>
    </lineage>
</organism>
<dbReference type="KEGG" id="gbe:GbCGDNIH1_1066"/>
<dbReference type="InterPro" id="IPR036388">
    <property type="entry name" value="WH-like_DNA-bd_sf"/>
</dbReference>
<dbReference type="Proteomes" id="UP000001963">
    <property type="component" value="Chromosome"/>
</dbReference>
<dbReference type="SUPFAM" id="SSF46785">
    <property type="entry name" value="Winged helix' DNA-binding domain"/>
    <property type="match status" value="1"/>
</dbReference>
<dbReference type="STRING" id="391165.GbCGDNIH1_1066"/>
<protein>
    <submittedName>
        <fullName evidence="1">Transcriptional regulatory protein</fullName>
    </submittedName>
</protein>
<dbReference type="Pfam" id="PF25212">
    <property type="entry name" value="HVO_A0114"/>
    <property type="match status" value="1"/>
</dbReference>
<dbReference type="InterPro" id="IPR036390">
    <property type="entry name" value="WH_DNA-bd_sf"/>
</dbReference>
<dbReference type="EMBL" id="CP000394">
    <property type="protein sequence ID" value="ABI61964.1"/>
    <property type="molecule type" value="Genomic_DNA"/>
</dbReference>
<reference evidence="1 2" key="1">
    <citation type="journal article" date="2007" name="J. Bacteriol.">
        <title>Genome sequence analysis of the emerging human pathogenic acetic acid bacterium Granulibacter bethesdensis.</title>
        <authorList>
            <person name="Greenberg D.E."/>
            <person name="Porcella S.F."/>
            <person name="Zelazny A.M."/>
            <person name="Virtaneva K."/>
            <person name="Sturdevant D.E."/>
            <person name="Kupko J.J.III."/>
            <person name="Barbian K.D."/>
            <person name="Babar A."/>
            <person name="Dorward D.W."/>
            <person name="Holland S.M."/>
        </authorList>
    </citation>
    <scope>NUCLEOTIDE SEQUENCE [LARGE SCALE GENOMIC DNA]</scope>
    <source>
        <strain evidence="2">ATCC BAA-1260 / CGDNIH1</strain>
    </source>
</reference>
<dbReference type="HOGENOM" id="CLU_1287316_0_0_5"/>
<dbReference type="Gene3D" id="1.10.10.10">
    <property type="entry name" value="Winged helix-like DNA-binding domain superfamily/Winged helix DNA-binding domain"/>
    <property type="match status" value="1"/>
</dbReference>
<sequence>MASHRRLARARADHGGRDRGVRALVRRPLRRAVRTDRPIAARDGRHLLPSFPWKVLSVDDNDLGQHPARLTLAYGPAAARTGDMRTVTTLTIGIADTDEMKARARRIMQGEEQPAPGEPAVWFGSTESFARILSAANREMLRLIAEREPESLDALVALTGRAKPNLSRTLKAMIAHGIVRMERSGRKLAPKVIPDRVVLALELIPTSKKQGDRP</sequence>
<evidence type="ECO:0000313" key="2">
    <source>
        <dbReference type="Proteomes" id="UP000001963"/>
    </source>
</evidence>
<gene>
    <name evidence="1" type="ordered locus">GbCGDNIH1_1066</name>
</gene>
<proteinExistence type="predicted"/>